<dbReference type="CDD" id="cd13778">
    <property type="entry name" value="Aar2_C"/>
    <property type="match status" value="1"/>
</dbReference>
<evidence type="ECO:0000259" key="10">
    <source>
        <dbReference type="Pfam" id="PF20981"/>
    </source>
</evidence>
<dbReference type="FunFam" id="2.60.34.20:FF:000001">
    <property type="entry name" value="protein AAR2 homolog"/>
    <property type="match status" value="1"/>
</dbReference>
<dbReference type="Proteomes" id="UP001558652">
    <property type="component" value="Unassembled WGS sequence"/>
</dbReference>
<evidence type="ECO:0000256" key="7">
    <source>
        <dbReference type="ARBA" id="ARBA00030625"/>
    </source>
</evidence>
<dbReference type="GO" id="GO:0006397">
    <property type="term" value="P:mRNA processing"/>
    <property type="evidence" value="ECO:0007669"/>
    <property type="project" value="UniProtKB-KW"/>
</dbReference>
<name>A0ABD0YQ14_9HEMI</name>
<gene>
    <name evidence="11" type="ORF">AAG570_010556</name>
</gene>
<dbReference type="InterPro" id="IPR038514">
    <property type="entry name" value="AAR2_C_sf"/>
</dbReference>
<dbReference type="Pfam" id="PF05282">
    <property type="entry name" value="AAR2"/>
    <property type="match status" value="1"/>
</dbReference>
<protein>
    <recommendedName>
        <fullName evidence="3">Protein AAR2 homolog</fullName>
    </recommendedName>
    <alternativeName>
        <fullName evidence="7">AAR2 splicing factor homolog</fullName>
    </alternativeName>
</protein>
<comment type="subunit">
    <text evidence="8">Interacts with PRPF8 (via RNase H homology domain). Component of a U5 snRNP complex that contains PRPF8.</text>
</comment>
<evidence type="ECO:0000313" key="12">
    <source>
        <dbReference type="Proteomes" id="UP001558652"/>
    </source>
</evidence>
<evidence type="ECO:0000256" key="5">
    <source>
        <dbReference type="ARBA" id="ARBA00022728"/>
    </source>
</evidence>
<evidence type="ECO:0000256" key="6">
    <source>
        <dbReference type="ARBA" id="ARBA00023187"/>
    </source>
</evidence>
<dbReference type="InterPro" id="IPR033648">
    <property type="entry name" value="AAR2_C"/>
</dbReference>
<dbReference type="GO" id="GO:0008380">
    <property type="term" value="P:RNA splicing"/>
    <property type="evidence" value="ECO:0007669"/>
    <property type="project" value="UniProtKB-KW"/>
</dbReference>
<keyword evidence="5" id="KW-0747">Spliceosome</keyword>
<dbReference type="InterPro" id="IPR038516">
    <property type="entry name" value="AAR2_N_sf"/>
</dbReference>
<evidence type="ECO:0000256" key="3">
    <source>
        <dbReference type="ARBA" id="ARBA00016372"/>
    </source>
</evidence>
<sequence>MEELDIDQELAKRLLVEGGILILLNVPVGTEFGFDIKSWYTDENFKGIKMIPPGVHMISYSATNKHGDSAPKISFFHNFKTSEIVVKVWDTQAEELNMKDMPEEEKSRFRSDILNIDRCLAPYPFEILKKWKKLSDSLTEDLIGKLTPESGVIRAALELSVVATKPEQEDNSNLTRKEREELLLPQLIPVPGTGIRLTPLPRDSYPPGSSPAEITKHSLDSTYMLDSLISTMEKQSDILAEIQFSFLCFLVGLSLEAFEHWKRLIILMCSCVSALQKRRELYQQFLQVLETHLSHIPEDFLVDIVASENVVYTALRDLFRNMSDGDEVEGRLRCDAERLRHRLTLKFGWDFEDLDQETGDDAPVIVEL</sequence>
<evidence type="ECO:0000256" key="2">
    <source>
        <dbReference type="ARBA" id="ARBA00006281"/>
    </source>
</evidence>
<comment type="caution">
    <text evidence="11">The sequence shown here is derived from an EMBL/GenBank/DDBJ whole genome shotgun (WGS) entry which is preliminary data.</text>
</comment>
<dbReference type="Pfam" id="PF20981">
    <property type="entry name" value="AAR2_1st"/>
    <property type="match status" value="1"/>
</dbReference>
<dbReference type="EMBL" id="JBFDAA010000005">
    <property type="protein sequence ID" value="KAL1132604.1"/>
    <property type="molecule type" value="Genomic_DNA"/>
</dbReference>
<evidence type="ECO:0000256" key="8">
    <source>
        <dbReference type="ARBA" id="ARBA00047009"/>
    </source>
</evidence>
<dbReference type="CDD" id="cd13777">
    <property type="entry name" value="Aar2_N"/>
    <property type="match status" value="1"/>
</dbReference>
<dbReference type="FunFam" id="1.25.40.550:FF:000001">
    <property type="entry name" value="AAR2 splicing factor homolog"/>
    <property type="match status" value="1"/>
</dbReference>
<proteinExistence type="inferred from homology"/>
<dbReference type="Gene3D" id="1.25.40.550">
    <property type="entry name" value="Aar2, C-terminal domain-like"/>
    <property type="match status" value="1"/>
</dbReference>
<keyword evidence="12" id="KW-1185">Reference proteome</keyword>
<dbReference type="Gene3D" id="2.60.34.20">
    <property type="match status" value="1"/>
</dbReference>
<dbReference type="InterPro" id="IPR033647">
    <property type="entry name" value="Aar2_N"/>
</dbReference>
<dbReference type="GO" id="GO:0005681">
    <property type="term" value="C:spliceosomal complex"/>
    <property type="evidence" value="ECO:0007669"/>
    <property type="project" value="UniProtKB-KW"/>
</dbReference>
<keyword evidence="4" id="KW-0507">mRNA processing</keyword>
<feature type="domain" description="AAR2 N-terminal" evidence="10">
    <location>
        <begin position="18"/>
        <end position="148"/>
    </location>
</feature>
<feature type="domain" description="AAR2 C-terminal" evidence="9">
    <location>
        <begin position="198"/>
        <end position="352"/>
    </location>
</feature>
<evidence type="ECO:0000256" key="4">
    <source>
        <dbReference type="ARBA" id="ARBA00022664"/>
    </source>
</evidence>
<reference evidence="11 12" key="1">
    <citation type="submission" date="2024-07" db="EMBL/GenBank/DDBJ databases">
        <title>Chromosome-level genome assembly of the water stick insect Ranatra chinensis (Heteroptera: Nepidae).</title>
        <authorList>
            <person name="Liu X."/>
        </authorList>
    </citation>
    <scope>NUCLEOTIDE SEQUENCE [LARGE SCALE GENOMIC DNA]</scope>
    <source>
        <strain evidence="11">Cailab_2021Rc</strain>
        <tissue evidence="11">Muscle</tissue>
    </source>
</reference>
<comment type="similarity">
    <text evidence="2">Belongs to the AAR2 family.</text>
</comment>
<evidence type="ECO:0000313" key="11">
    <source>
        <dbReference type="EMBL" id="KAL1132604.1"/>
    </source>
</evidence>
<accession>A0ABD0YQ14</accession>
<evidence type="ECO:0000256" key="1">
    <source>
        <dbReference type="ARBA" id="ARBA00003708"/>
    </source>
</evidence>
<dbReference type="PANTHER" id="PTHR12689:SF4">
    <property type="entry name" value="PROTEIN AAR2 HOMOLOG"/>
    <property type="match status" value="1"/>
</dbReference>
<comment type="function">
    <text evidence="1">Component of the U5 snRNP complex that is required for spliceosome assembly and for pre-mRNA splicing.</text>
</comment>
<organism evidence="11 12">
    <name type="scientific">Ranatra chinensis</name>
    <dbReference type="NCBI Taxonomy" id="642074"/>
    <lineage>
        <taxon>Eukaryota</taxon>
        <taxon>Metazoa</taxon>
        <taxon>Ecdysozoa</taxon>
        <taxon>Arthropoda</taxon>
        <taxon>Hexapoda</taxon>
        <taxon>Insecta</taxon>
        <taxon>Pterygota</taxon>
        <taxon>Neoptera</taxon>
        <taxon>Paraneoptera</taxon>
        <taxon>Hemiptera</taxon>
        <taxon>Heteroptera</taxon>
        <taxon>Panheteroptera</taxon>
        <taxon>Nepomorpha</taxon>
        <taxon>Nepidae</taxon>
        <taxon>Ranatrinae</taxon>
        <taxon>Ranatra</taxon>
    </lineage>
</organism>
<keyword evidence="6" id="KW-0508">mRNA splicing</keyword>
<dbReference type="PANTHER" id="PTHR12689">
    <property type="entry name" value="A1 CISTRON SPLICING FACTOR AAR2-RELATED"/>
    <property type="match status" value="1"/>
</dbReference>
<dbReference type="InterPro" id="IPR007946">
    <property type="entry name" value="AAR2"/>
</dbReference>
<evidence type="ECO:0000259" key="9">
    <source>
        <dbReference type="Pfam" id="PF05282"/>
    </source>
</evidence>
<dbReference type="AlphaFoldDB" id="A0ABD0YQ14"/>